<reference evidence="2" key="5">
    <citation type="journal article" date="2021" name="G3 (Bethesda)">
        <title>Aegilops tauschii genome assembly Aet v5.0 features greater sequence contiguity and improved annotation.</title>
        <authorList>
            <person name="Wang L."/>
            <person name="Zhu T."/>
            <person name="Rodriguez J.C."/>
            <person name="Deal K.R."/>
            <person name="Dubcovsky J."/>
            <person name="McGuire P.E."/>
            <person name="Lux T."/>
            <person name="Spannagl M."/>
            <person name="Mayer K.F.X."/>
            <person name="Baldrich P."/>
            <person name="Meyers B.C."/>
            <person name="Huo N."/>
            <person name="Gu Y.Q."/>
            <person name="Zhou H."/>
            <person name="Devos K.M."/>
            <person name="Bennetzen J.L."/>
            <person name="Unver T."/>
            <person name="Budak H."/>
            <person name="Gulick P.J."/>
            <person name="Galiba G."/>
            <person name="Kalapos B."/>
            <person name="Nelson D.R."/>
            <person name="Li P."/>
            <person name="You F.M."/>
            <person name="Luo M.C."/>
            <person name="Dvorak J."/>
        </authorList>
    </citation>
    <scope>NUCLEOTIDE SEQUENCE [LARGE SCALE GENOMIC DNA]</scope>
    <source>
        <strain evidence="2">cv. AL8/78</strain>
    </source>
</reference>
<feature type="region of interest" description="Disordered" evidence="1">
    <location>
        <begin position="121"/>
        <end position="146"/>
    </location>
</feature>
<reference evidence="2" key="3">
    <citation type="journal article" date="2017" name="Nature">
        <title>Genome sequence of the progenitor of the wheat D genome Aegilops tauschii.</title>
        <authorList>
            <person name="Luo M.C."/>
            <person name="Gu Y.Q."/>
            <person name="Puiu D."/>
            <person name="Wang H."/>
            <person name="Twardziok S.O."/>
            <person name="Deal K.R."/>
            <person name="Huo N."/>
            <person name="Zhu T."/>
            <person name="Wang L."/>
            <person name="Wang Y."/>
            <person name="McGuire P.E."/>
            <person name="Liu S."/>
            <person name="Long H."/>
            <person name="Ramasamy R.K."/>
            <person name="Rodriguez J.C."/>
            <person name="Van S.L."/>
            <person name="Yuan L."/>
            <person name="Wang Z."/>
            <person name="Xia Z."/>
            <person name="Xiao L."/>
            <person name="Anderson O.D."/>
            <person name="Ouyang S."/>
            <person name="Liang Y."/>
            <person name="Zimin A.V."/>
            <person name="Pertea G."/>
            <person name="Qi P."/>
            <person name="Bennetzen J.L."/>
            <person name="Dai X."/>
            <person name="Dawson M.W."/>
            <person name="Muller H.G."/>
            <person name="Kugler K."/>
            <person name="Rivarola-Duarte L."/>
            <person name="Spannagl M."/>
            <person name="Mayer K.F.X."/>
            <person name="Lu F.H."/>
            <person name="Bevan M.W."/>
            <person name="Leroy P."/>
            <person name="Li P."/>
            <person name="You F.M."/>
            <person name="Sun Q."/>
            <person name="Liu Z."/>
            <person name="Lyons E."/>
            <person name="Wicker T."/>
            <person name="Salzberg S.L."/>
            <person name="Devos K.M."/>
            <person name="Dvorak J."/>
        </authorList>
    </citation>
    <scope>NUCLEOTIDE SEQUENCE [LARGE SCALE GENOMIC DNA]</scope>
    <source>
        <strain evidence="2">cv. AL8/78</strain>
    </source>
</reference>
<protein>
    <submittedName>
        <fullName evidence="2">Uncharacterized protein</fullName>
    </submittedName>
</protein>
<dbReference type="EnsemblPlants" id="AET3Gv21138400.9">
    <property type="protein sequence ID" value="AET3Gv21138400.9"/>
    <property type="gene ID" value="AET3Gv21138400"/>
</dbReference>
<evidence type="ECO:0000313" key="2">
    <source>
        <dbReference type="EnsemblPlants" id="AET3Gv21138400.3"/>
    </source>
</evidence>
<dbReference type="EnsemblPlants" id="AET3Gv21138400.3">
    <property type="protein sequence ID" value="AET3Gv21138400.3"/>
    <property type="gene ID" value="AET3Gv21138400"/>
</dbReference>
<sequence length="146" mass="15790">MRDAVWYGSGISRRGSVRKASSTPVCSLMKTFSSLTHAPTQLTSRGGVRGFCPGAAHGARQRLCLAIAQHRPAGWGSYLPSRPSAIGSMVPDCFLSDWIRGPTTQLRDLANESRSQRTRCMLSISPPSPSGRRRHAGLGRLPHLPP</sequence>
<accession>A0A453GNX9</accession>
<dbReference type="Proteomes" id="UP000015105">
    <property type="component" value="Chromosome 3D"/>
</dbReference>
<dbReference type="Gramene" id="AET3Gv21138400.9">
    <property type="protein sequence ID" value="AET3Gv21138400.9"/>
    <property type="gene ID" value="AET3Gv21138400"/>
</dbReference>
<evidence type="ECO:0000256" key="1">
    <source>
        <dbReference type="SAM" id="MobiDB-lite"/>
    </source>
</evidence>
<dbReference type="Gramene" id="AET3Gv21138400.3">
    <property type="protein sequence ID" value="AET3Gv21138400.3"/>
    <property type="gene ID" value="AET3Gv21138400"/>
</dbReference>
<keyword evidence="3" id="KW-1185">Reference proteome</keyword>
<reference evidence="3" key="2">
    <citation type="journal article" date="2017" name="Nat. Plants">
        <title>The Aegilops tauschii genome reveals multiple impacts of transposons.</title>
        <authorList>
            <person name="Zhao G."/>
            <person name="Zou C."/>
            <person name="Li K."/>
            <person name="Wang K."/>
            <person name="Li T."/>
            <person name="Gao L."/>
            <person name="Zhang X."/>
            <person name="Wang H."/>
            <person name="Yang Z."/>
            <person name="Liu X."/>
            <person name="Jiang W."/>
            <person name="Mao L."/>
            <person name="Kong X."/>
            <person name="Jiao Y."/>
            <person name="Jia J."/>
        </authorList>
    </citation>
    <scope>NUCLEOTIDE SEQUENCE [LARGE SCALE GENOMIC DNA]</scope>
    <source>
        <strain evidence="3">cv. AL8/78</strain>
    </source>
</reference>
<dbReference type="AlphaFoldDB" id="A0A453GNX9"/>
<organism evidence="2 3">
    <name type="scientific">Aegilops tauschii subsp. strangulata</name>
    <name type="common">Goatgrass</name>
    <dbReference type="NCBI Taxonomy" id="200361"/>
    <lineage>
        <taxon>Eukaryota</taxon>
        <taxon>Viridiplantae</taxon>
        <taxon>Streptophyta</taxon>
        <taxon>Embryophyta</taxon>
        <taxon>Tracheophyta</taxon>
        <taxon>Spermatophyta</taxon>
        <taxon>Magnoliopsida</taxon>
        <taxon>Liliopsida</taxon>
        <taxon>Poales</taxon>
        <taxon>Poaceae</taxon>
        <taxon>BOP clade</taxon>
        <taxon>Pooideae</taxon>
        <taxon>Triticodae</taxon>
        <taxon>Triticeae</taxon>
        <taxon>Triticinae</taxon>
        <taxon>Aegilops</taxon>
    </lineage>
</organism>
<name>A0A453GNX9_AEGTS</name>
<evidence type="ECO:0000313" key="3">
    <source>
        <dbReference type="Proteomes" id="UP000015105"/>
    </source>
</evidence>
<proteinExistence type="predicted"/>
<reference evidence="2" key="4">
    <citation type="submission" date="2019-03" db="UniProtKB">
        <authorList>
            <consortium name="EnsemblPlants"/>
        </authorList>
    </citation>
    <scope>IDENTIFICATION</scope>
</reference>
<dbReference type="Gramene" id="AET3Gv21138400.6">
    <property type="protein sequence ID" value="AET3Gv21138400.6"/>
    <property type="gene ID" value="AET3Gv21138400"/>
</dbReference>
<dbReference type="EnsemblPlants" id="AET3Gv21138400.6">
    <property type="protein sequence ID" value="AET3Gv21138400.6"/>
    <property type="gene ID" value="AET3Gv21138400"/>
</dbReference>
<dbReference type="EnsemblPlants" id="AET3Gv21138400.2">
    <property type="protein sequence ID" value="AET3Gv21138400.2"/>
    <property type="gene ID" value="AET3Gv21138400"/>
</dbReference>
<dbReference type="Gramene" id="AET3Gv21138400.2">
    <property type="protein sequence ID" value="AET3Gv21138400.2"/>
    <property type="gene ID" value="AET3Gv21138400"/>
</dbReference>
<reference evidence="3" key="1">
    <citation type="journal article" date="2014" name="Science">
        <title>Ancient hybridizations among the ancestral genomes of bread wheat.</title>
        <authorList>
            <consortium name="International Wheat Genome Sequencing Consortium,"/>
            <person name="Marcussen T."/>
            <person name="Sandve S.R."/>
            <person name="Heier L."/>
            <person name="Spannagl M."/>
            <person name="Pfeifer M."/>
            <person name="Jakobsen K.S."/>
            <person name="Wulff B.B."/>
            <person name="Steuernagel B."/>
            <person name="Mayer K.F."/>
            <person name="Olsen O.A."/>
        </authorList>
    </citation>
    <scope>NUCLEOTIDE SEQUENCE [LARGE SCALE GENOMIC DNA]</scope>
    <source>
        <strain evidence="3">cv. AL8/78</strain>
    </source>
</reference>